<evidence type="ECO:0000256" key="6">
    <source>
        <dbReference type="SAM" id="SignalP"/>
    </source>
</evidence>
<comment type="caution">
    <text evidence="4">Lacks conserved residue(s) required for the propagation of feature annotation.</text>
</comment>
<dbReference type="AlphaFoldDB" id="A0AAE1JK92"/>
<keyword evidence="2 4" id="KW-0442">Lipid degradation</keyword>
<keyword evidence="9" id="KW-1185">Reference proteome</keyword>
<feature type="active site" description="Proton acceptor" evidence="4">
    <location>
        <position position="210"/>
    </location>
</feature>
<dbReference type="GO" id="GO:0016042">
    <property type="term" value="P:lipid catabolic process"/>
    <property type="evidence" value="ECO:0007669"/>
    <property type="project" value="UniProtKB-UniRule"/>
</dbReference>
<gene>
    <name evidence="8" type="ORF">QN277_023008</name>
</gene>
<dbReference type="InterPro" id="IPR016035">
    <property type="entry name" value="Acyl_Trfase/lysoPLipase"/>
</dbReference>
<evidence type="ECO:0000256" key="3">
    <source>
        <dbReference type="ARBA" id="ARBA00023098"/>
    </source>
</evidence>
<evidence type="ECO:0000256" key="4">
    <source>
        <dbReference type="PROSITE-ProRule" id="PRU01161"/>
    </source>
</evidence>
<feature type="short sequence motif" description="GXGXXG" evidence="4">
    <location>
        <begin position="33"/>
        <end position="38"/>
    </location>
</feature>
<evidence type="ECO:0000313" key="8">
    <source>
        <dbReference type="EMBL" id="KAK4269912.1"/>
    </source>
</evidence>
<dbReference type="PROSITE" id="PS51635">
    <property type="entry name" value="PNPLA"/>
    <property type="match status" value="1"/>
</dbReference>
<feature type="short sequence motif" description="GXSXG" evidence="4">
    <location>
        <begin position="70"/>
        <end position="74"/>
    </location>
</feature>
<reference evidence="8" key="1">
    <citation type="submission" date="2023-10" db="EMBL/GenBank/DDBJ databases">
        <title>Chromosome-level genome of the transformable northern wattle, Acacia crassicarpa.</title>
        <authorList>
            <person name="Massaro I."/>
            <person name="Sinha N.R."/>
            <person name="Poethig S."/>
            <person name="Leichty A.R."/>
        </authorList>
    </citation>
    <scope>NUCLEOTIDE SEQUENCE</scope>
    <source>
        <strain evidence="8">Acra3RX</strain>
        <tissue evidence="8">Leaf</tissue>
    </source>
</reference>
<protein>
    <recommendedName>
        <fullName evidence="5">Patatin</fullName>
        <ecNumber evidence="5">3.1.1.-</ecNumber>
    </recommendedName>
</protein>
<dbReference type="Gene3D" id="3.40.1090.10">
    <property type="entry name" value="Cytosolic phospholipase A2 catalytic domain"/>
    <property type="match status" value="1"/>
</dbReference>
<comment type="domain">
    <text evidence="5">The nitrogen atoms of the two glycine residues in the GGXR motif define the oxyanion hole, and stabilize the oxyanion that forms during the nucleophilic attack by the catalytic serine during substrate cleavage.</text>
</comment>
<dbReference type="InterPro" id="IPR002641">
    <property type="entry name" value="PNPLA_dom"/>
</dbReference>
<feature type="chain" id="PRO_5041902308" description="Patatin" evidence="6">
    <location>
        <begin position="21"/>
        <end position="388"/>
    </location>
</feature>
<dbReference type="EMBL" id="JAWXYG010000006">
    <property type="protein sequence ID" value="KAK4269912.1"/>
    <property type="molecule type" value="Genomic_DNA"/>
</dbReference>
<evidence type="ECO:0000256" key="1">
    <source>
        <dbReference type="ARBA" id="ARBA00010240"/>
    </source>
</evidence>
<dbReference type="Proteomes" id="UP001293593">
    <property type="component" value="Unassembled WGS sequence"/>
</dbReference>
<organism evidence="8 9">
    <name type="scientific">Acacia crassicarpa</name>
    <name type="common">northern wattle</name>
    <dbReference type="NCBI Taxonomy" id="499986"/>
    <lineage>
        <taxon>Eukaryota</taxon>
        <taxon>Viridiplantae</taxon>
        <taxon>Streptophyta</taxon>
        <taxon>Embryophyta</taxon>
        <taxon>Tracheophyta</taxon>
        <taxon>Spermatophyta</taxon>
        <taxon>Magnoliopsida</taxon>
        <taxon>eudicotyledons</taxon>
        <taxon>Gunneridae</taxon>
        <taxon>Pentapetalae</taxon>
        <taxon>rosids</taxon>
        <taxon>fabids</taxon>
        <taxon>Fabales</taxon>
        <taxon>Fabaceae</taxon>
        <taxon>Caesalpinioideae</taxon>
        <taxon>mimosoid clade</taxon>
        <taxon>Acacieae</taxon>
        <taxon>Acacia</taxon>
    </lineage>
</organism>
<keyword evidence="6" id="KW-0732">Signal</keyword>
<keyword evidence="3 4" id="KW-0443">Lipid metabolism</keyword>
<feature type="signal peptide" evidence="6">
    <location>
        <begin position="1"/>
        <end position="20"/>
    </location>
</feature>
<dbReference type="GO" id="GO:0047372">
    <property type="term" value="F:monoacylglycerol lipase activity"/>
    <property type="evidence" value="ECO:0007669"/>
    <property type="project" value="TreeGrafter"/>
</dbReference>
<evidence type="ECO:0000313" key="9">
    <source>
        <dbReference type="Proteomes" id="UP001293593"/>
    </source>
</evidence>
<evidence type="ECO:0000259" key="7">
    <source>
        <dbReference type="PROSITE" id="PS51635"/>
    </source>
</evidence>
<evidence type="ECO:0000256" key="2">
    <source>
        <dbReference type="ARBA" id="ARBA00022963"/>
    </source>
</evidence>
<feature type="active site" description="Nucleophile" evidence="4">
    <location>
        <position position="72"/>
    </location>
</feature>
<sequence>MSKIVMFLLLIVAFSNQLMAVEEGKVRVLAIDGGGIKGILPSVILKQLELSLQKRNSSARIAEYFDVVAGTSTGGLIAALLTAPDPQNKDRPLYSADDILQFYRQHGPSIFTEDPNCLHGLCPKFNGTYLRKIAAEKLDETLVSQTTTNVVISSFDIKLLQPAIFSTLKVKDVPHLNVKLSDACIGTSAAPTEFPPYYFKYQNTEFNLVDGLFIASMPARLAIGEVLRQEEYKNREVLLVSIGTGSVNTTTAGFDANRTWTAEDWKNSIQTMYLAANSAMDEYYINSTFKVQPENYLRIQEYNLDASIETDVASEENMDKLEEAGNNLLKEPVKRMNVDTFAPEETGEGANTEALDRVAQIIYEEKLRRLGKRASKLKRGFFSLSATY</sequence>
<accession>A0AAE1JK92</accession>
<keyword evidence="4 5" id="KW-0378">Hydrolase</keyword>
<comment type="caution">
    <text evidence="8">The sequence shown here is derived from an EMBL/GenBank/DDBJ whole genome shotgun (WGS) entry which is preliminary data.</text>
</comment>
<feature type="domain" description="PNPLA" evidence="7">
    <location>
        <begin position="29"/>
        <end position="223"/>
    </location>
</feature>
<dbReference type="GO" id="GO:0004620">
    <property type="term" value="F:phospholipase activity"/>
    <property type="evidence" value="ECO:0007669"/>
    <property type="project" value="TreeGrafter"/>
</dbReference>
<dbReference type="EC" id="3.1.1.-" evidence="5"/>
<dbReference type="Pfam" id="PF01734">
    <property type="entry name" value="Patatin"/>
    <property type="match status" value="1"/>
</dbReference>
<proteinExistence type="inferred from homology"/>
<name>A0AAE1JK92_9FABA</name>
<comment type="function">
    <text evidence="5">Lipolytic acyl hydrolase (LAH).</text>
</comment>
<dbReference type="PANTHER" id="PTHR32176">
    <property type="entry name" value="XYLOSE ISOMERASE"/>
    <property type="match status" value="1"/>
</dbReference>
<dbReference type="PANTHER" id="PTHR32176:SF33">
    <property type="entry name" value="PATATIN"/>
    <property type="match status" value="1"/>
</dbReference>
<dbReference type="SUPFAM" id="SSF52151">
    <property type="entry name" value="FabD/lysophospholipase-like"/>
    <property type="match status" value="1"/>
</dbReference>
<comment type="similarity">
    <text evidence="1 5">Belongs to the patatin family.</text>
</comment>
<evidence type="ECO:0000256" key="5">
    <source>
        <dbReference type="RuleBase" id="RU361262"/>
    </source>
</evidence>